<sequence length="172" mass="19267">MNLEKAYGRISCNKLRACRQTYGLEGKLLQAIQSLRDDGTCYVRVSGDLPFSTLIYAKVVFCPLPCLCMDGIVRSSQGDECINVNGETVEIGRDVQVPRGHDKWAEENCQRSETVDCVLQASSGFKVKTSVFTFILMLTSGCERKTMIQDKSGVSETNRWTQASQRGSEWKY</sequence>
<dbReference type="EMBL" id="UZAM01006696">
    <property type="protein sequence ID" value="VDO93057.1"/>
    <property type="molecule type" value="Genomic_DNA"/>
</dbReference>
<evidence type="ECO:0000313" key="1">
    <source>
        <dbReference type="EMBL" id="VDO93057.1"/>
    </source>
</evidence>
<organism evidence="3">
    <name type="scientific">Soboliphyme baturini</name>
    <dbReference type="NCBI Taxonomy" id="241478"/>
    <lineage>
        <taxon>Eukaryota</taxon>
        <taxon>Metazoa</taxon>
        <taxon>Ecdysozoa</taxon>
        <taxon>Nematoda</taxon>
        <taxon>Enoplea</taxon>
        <taxon>Dorylaimia</taxon>
        <taxon>Dioctophymatida</taxon>
        <taxon>Dioctophymatoidea</taxon>
        <taxon>Soboliphymatidae</taxon>
        <taxon>Soboliphyme</taxon>
    </lineage>
</organism>
<evidence type="ECO:0000313" key="2">
    <source>
        <dbReference type="Proteomes" id="UP000270296"/>
    </source>
</evidence>
<gene>
    <name evidence="1" type="ORF">SBAD_LOCUS1059</name>
</gene>
<dbReference type="WBParaSite" id="SBAD_0000109101-mRNA-1">
    <property type="protein sequence ID" value="SBAD_0000109101-mRNA-1"/>
    <property type="gene ID" value="SBAD_0000109101"/>
</dbReference>
<keyword evidence="2" id="KW-1185">Reference proteome</keyword>
<proteinExistence type="predicted"/>
<evidence type="ECO:0000313" key="3">
    <source>
        <dbReference type="WBParaSite" id="SBAD_0000109101-mRNA-1"/>
    </source>
</evidence>
<dbReference type="AlphaFoldDB" id="A0A183IBR5"/>
<dbReference type="OrthoDB" id="410381at2759"/>
<reference evidence="1 2" key="2">
    <citation type="submission" date="2018-11" db="EMBL/GenBank/DDBJ databases">
        <authorList>
            <consortium name="Pathogen Informatics"/>
        </authorList>
    </citation>
    <scope>NUCLEOTIDE SEQUENCE [LARGE SCALE GENOMIC DNA]</scope>
</reference>
<protein>
    <submittedName>
        <fullName evidence="3">Reverse transcriptase domain-containing protein</fullName>
    </submittedName>
</protein>
<reference evidence="3" key="1">
    <citation type="submission" date="2016-06" db="UniProtKB">
        <authorList>
            <consortium name="WormBaseParasite"/>
        </authorList>
    </citation>
    <scope>IDENTIFICATION</scope>
</reference>
<accession>A0A183IBR5</accession>
<name>A0A183IBR5_9BILA</name>
<dbReference type="Proteomes" id="UP000270296">
    <property type="component" value="Unassembled WGS sequence"/>
</dbReference>